<proteinExistence type="predicted"/>
<reference evidence="2" key="1">
    <citation type="submission" date="2017-02" db="UniProtKB">
        <authorList>
            <consortium name="WormBaseParasite"/>
        </authorList>
    </citation>
    <scope>IDENTIFICATION</scope>
</reference>
<protein>
    <submittedName>
        <fullName evidence="2">Coiled-coil domain-containing protein 102A</fullName>
    </submittedName>
</protein>
<accession>A0A0N4ZD97</accession>
<keyword evidence="1" id="KW-1185">Reference proteome</keyword>
<name>A0A0N4ZD97_PARTI</name>
<dbReference type="WBParaSite" id="PTRK_0000553900.1">
    <property type="protein sequence ID" value="PTRK_0000553900.1"/>
    <property type="gene ID" value="PTRK_0000553900"/>
</dbReference>
<evidence type="ECO:0000313" key="1">
    <source>
        <dbReference type="Proteomes" id="UP000038045"/>
    </source>
</evidence>
<dbReference type="Proteomes" id="UP000038045">
    <property type="component" value="Unplaced"/>
</dbReference>
<organism evidence="1 2">
    <name type="scientific">Parastrongyloides trichosuri</name>
    <name type="common">Possum-specific nematode worm</name>
    <dbReference type="NCBI Taxonomy" id="131310"/>
    <lineage>
        <taxon>Eukaryota</taxon>
        <taxon>Metazoa</taxon>
        <taxon>Ecdysozoa</taxon>
        <taxon>Nematoda</taxon>
        <taxon>Chromadorea</taxon>
        <taxon>Rhabditida</taxon>
        <taxon>Tylenchina</taxon>
        <taxon>Panagrolaimomorpha</taxon>
        <taxon>Strongyloidoidea</taxon>
        <taxon>Strongyloididae</taxon>
        <taxon>Parastrongyloides</taxon>
    </lineage>
</organism>
<sequence length="182" mass="22226">MYEGYTTWTNEAEDHWLATKEWPWSQEKEEGRVNKLAQIAREKLKRELKWKKSMNGPKRRDEEDKDYESRWSDNTEAWKGKDIWNKWRRAAMRKEEELEDERIVFESEEMICIKNKETGEFRWEENSIEEERPVKRRKMENFQPYYVILFGAQCPSHQIHYLLDWGHPCCVFNSFMGSLYAA</sequence>
<evidence type="ECO:0000313" key="2">
    <source>
        <dbReference type="WBParaSite" id="PTRK_0000553900.1"/>
    </source>
</evidence>
<dbReference type="AlphaFoldDB" id="A0A0N4ZD97"/>